<dbReference type="OrthoDB" id="10409902at2759"/>
<sequence length="113" mass="12926">MIREKHMQELKKLSMHVNSIATILNSERETLGTRRPITSAPLRLLLYSGLRSDQLLRKRSRLTARAGETDNALDRDKTHTYLNNKSSKLTKGGRGGEPFNFDPRDIVEQYSTI</sequence>
<proteinExistence type="predicted"/>
<name>A0A9N8L5M2_CHRIL</name>
<accession>A0A9N8L5M2</accession>
<evidence type="ECO:0000313" key="2">
    <source>
        <dbReference type="EMBL" id="CAD0202649.1"/>
    </source>
</evidence>
<evidence type="ECO:0000256" key="1">
    <source>
        <dbReference type="SAM" id="MobiDB-lite"/>
    </source>
</evidence>
<feature type="region of interest" description="Disordered" evidence="1">
    <location>
        <begin position="67"/>
        <end position="103"/>
    </location>
</feature>
<dbReference type="AlphaFoldDB" id="A0A9N8L5M2"/>
<keyword evidence="3" id="KW-1185">Reference proteome</keyword>
<organism evidence="2 3">
    <name type="scientific">Chrysodeixis includens</name>
    <name type="common">Soybean looper</name>
    <name type="synonym">Pseudoplusia includens</name>
    <dbReference type="NCBI Taxonomy" id="689277"/>
    <lineage>
        <taxon>Eukaryota</taxon>
        <taxon>Metazoa</taxon>
        <taxon>Ecdysozoa</taxon>
        <taxon>Arthropoda</taxon>
        <taxon>Hexapoda</taxon>
        <taxon>Insecta</taxon>
        <taxon>Pterygota</taxon>
        <taxon>Neoptera</taxon>
        <taxon>Endopterygota</taxon>
        <taxon>Lepidoptera</taxon>
        <taxon>Glossata</taxon>
        <taxon>Ditrysia</taxon>
        <taxon>Noctuoidea</taxon>
        <taxon>Noctuidae</taxon>
        <taxon>Plusiinae</taxon>
        <taxon>Chrysodeixis</taxon>
    </lineage>
</organism>
<dbReference type="EMBL" id="LR824020">
    <property type="protein sequence ID" value="CAD0202649.1"/>
    <property type="molecule type" value="Genomic_DNA"/>
</dbReference>
<evidence type="ECO:0000313" key="3">
    <source>
        <dbReference type="Proteomes" id="UP001154114"/>
    </source>
</evidence>
<protein>
    <submittedName>
        <fullName evidence="2">Uncharacterized protein</fullName>
    </submittedName>
</protein>
<reference evidence="2" key="1">
    <citation type="submission" date="2021-12" db="EMBL/GenBank/DDBJ databases">
        <authorList>
            <person name="King R."/>
        </authorList>
    </citation>
    <scope>NUCLEOTIDE SEQUENCE</scope>
</reference>
<feature type="compositionally biased region" description="Polar residues" evidence="1">
    <location>
        <begin position="80"/>
        <end position="89"/>
    </location>
</feature>
<gene>
    <name evidence="2" type="ORF">CINC_LOCUS4310</name>
</gene>
<dbReference type="Proteomes" id="UP001154114">
    <property type="component" value="Chromosome 17"/>
</dbReference>